<keyword evidence="2" id="KW-1003">Cell membrane</keyword>
<proteinExistence type="predicted"/>
<accession>A0A923IYP3</accession>
<sequence>MSGVMVAVAVICLAALFAGEHLVRRRILRRWGSAGGRMRVSPAERRRGRKARDPDGMSAADLSILVTEVSARLKAGAPVEEAWRSAWSRVCAAEFAGLAEDGAPIGLAGLAQASGRRGARGGRGVGAAVRARSPRARAVRRAAEDLGTACRLSAMIGAPLASILDAVAEGLEEAEAQEEARRIATQGARTSARVLRALPLLGVALAQVMGAHPLERFADGGLGTLMAVAGASFLIASRIVSESLIARAASPPGALDEAMGCDLARAALESGASIPDVLIALGGATGDEGLAAAGRALRLGASWTIAWDSRGWELLASGLESAWEEGTAPDALLRRLAAQRRARRAADARARAEALGVQLAIPLGALLLPAFLVLGAGPVLVHLVESGFAGVV</sequence>
<keyword evidence="4 6" id="KW-1133">Transmembrane helix</keyword>
<feature type="transmembrane region" description="Helical" evidence="6">
    <location>
        <begin position="359"/>
        <end position="384"/>
    </location>
</feature>
<name>A0A923IYP3_9ACTO</name>
<dbReference type="InterPro" id="IPR018076">
    <property type="entry name" value="T2SS_GspF_dom"/>
</dbReference>
<keyword evidence="5 6" id="KW-0472">Membrane</keyword>
<comment type="caution">
    <text evidence="8">The sequence shown here is derived from an EMBL/GenBank/DDBJ whole genome shotgun (WGS) entry which is preliminary data.</text>
</comment>
<dbReference type="Proteomes" id="UP000617426">
    <property type="component" value="Unassembled WGS sequence"/>
</dbReference>
<reference evidence="8" key="1">
    <citation type="submission" date="2020-08" db="EMBL/GenBank/DDBJ databases">
        <title>Sequencing the genomes of 1000 actinobacteria strains.</title>
        <authorList>
            <person name="Klenk H.-P."/>
        </authorList>
    </citation>
    <scope>NUCLEOTIDE SEQUENCE</scope>
    <source>
        <strain evidence="8">DSM 10695</strain>
    </source>
</reference>
<evidence type="ECO:0000256" key="1">
    <source>
        <dbReference type="ARBA" id="ARBA00004651"/>
    </source>
</evidence>
<evidence type="ECO:0000256" key="6">
    <source>
        <dbReference type="SAM" id="Phobius"/>
    </source>
</evidence>
<feature type="transmembrane region" description="Helical" evidence="6">
    <location>
        <begin position="6"/>
        <end position="23"/>
    </location>
</feature>
<evidence type="ECO:0000256" key="5">
    <source>
        <dbReference type="ARBA" id="ARBA00023136"/>
    </source>
</evidence>
<dbReference type="RefSeq" id="WP_221437888.1">
    <property type="nucleotide sequence ID" value="NZ_JACHMK010000001.1"/>
</dbReference>
<keyword evidence="9" id="KW-1185">Reference proteome</keyword>
<dbReference type="PANTHER" id="PTHR35007:SF2">
    <property type="entry name" value="PILUS ASSEMBLE PROTEIN"/>
    <property type="match status" value="1"/>
</dbReference>
<evidence type="ECO:0000313" key="9">
    <source>
        <dbReference type="Proteomes" id="UP000617426"/>
    </source>
</evidence>
<feature type="domain" description="Type II secretion system protein GspF" evidence="7">
    <location>
        <begin position="266"/>
        <end position="374"/>
    </location>
</feature>
<evidence type="ECO:0000259" key="7">
    <source>
        <dbReference type="Pfam" id="PF00482"/>
    </source>
</evidence>
<dbReference type="Pfam" id="PF00482">
    <property type="entry name" value="T2SSF"/>
    <property type="match status" value="1"/>
</dbReference>
<evidence type="ECO:0000256" key="3">
    <source>
        <dbReference type="ARBA" id="ARBA00022692"/>
    </source>
</evidence>
<evidence type="ECO:0000313" key="8">
    <source>
        <dbReference type="EMBL" id="MBB6335723.1"/>
    </source>
</evidence>
<organism evidence="8 9">
    <name type="scientific">Schaalia hyovaginalis</name>
    <dbReference type="NCBI Taxonomy" id="29316"/>
    <lineage>
        <taxon>Bacteria</taxon>
        <taxon>Bacillati</taxon>
        <taxon>Actinomycetota</taxon>
        <taxon>Actinomycetes</taxon>
        <taxon>Actinomycetales</taxon>
        <taxon>Actinomycetaceae</taxon>
        <taxon>Schaalia</taxon>
    </lineage>
</organism>
<dbReference type="EMBL" id="JACHMK010000001">
    <property type="protein sequence ID" value="MBB6335723.1"/>
    <property type="molecule type" value="Genomic_DNA"/>
</dbReference>
<feature type="transmembrane region" description="Helical" evidence="6">
    <location>
        <begin position="194"/>
        <end position="214"/>
    </location>
</feature>
<dbReference type="AlphaFoldDB" id="A0A923IYP3"/>
<evidence type="ECO:0000256" key="4">
    <source>
        <dbReference type="ARBA" id="ARBA00022989"/>
    </source>
</evidence>
<protein>
    <submittedName>
        <fullName evidence="8">Tight adherence protein B</fullName>
    </submittedName>
</protein>
<dbReference type="GO" id="GO:0005886">
    <property type="term" value="C:plasma membrane"/>
    <property type="evidence" value="ECO:0007669"/>
    <property type="project" value="UniProtKB-SubCell"/>
</dbReference>
<dbReference type="PANTHER" id="PTHR35007">
    <property type="entry name" value="INTEGRAL MEMBRANE PROTEIN-RELATED"/>
    <property type="match status" value="1"/>
</dbReference>
<gene>
    <name evidence="8" type="ORF">HD592_002288</name>
</gene>
<feature type="transmembrane region" description="Helical" evidence="6">
    <location>
        <begin position="220"/>
        <end position="240"/>
    </location>
</feature>
<keyword evidence="3 6" id="KW-0812">Transmembrane</keyword>
<comment type="subcellular location">
    <subcellularLocation>
        <location evidence="1">Cell membrane</location>
        <topology evidence="1">Multi-pass membrane protein</topology>
    </subcellularLocation>
</comment>
<evidence type="ECO:0000256" key="2">
    <source>
        <dbReference type="ARBA" id="ARBA00022475"/>
    </source>
</evidence>